<dbReference type="Proteomes" id="UP000092584">
    <property type="component" value="Unassembled WGS sequence"/>
</dbReference>
<dbReference type="AlphaFoldDB" id="A0A1B8TR48"/>
<organism evidence="1 2">
    <name type="scientific">Polaribacter vadi</name>
    <dbReference type="NCBI Taxonomy" id="1774273"/>
    <lineage>
        <taxon>Bacteria</taxon>
        <taxon>Pseudomonadati</taxon>
        <taxon>Bacteroidota</taxon>
        <taxon>Flavobacteriia</taxon>
        <taxon>Flavobacteriales</taxon>
        <taxon>Flavobacteriaceae</taxon>
    </lineage>
</organism>
<reference evidence="2" key="1">
    <citation type="submission" date="2016-02" db="EMBL/GenBank/DDBJ databases">
        <authorList>
            <person name="Shin S.-K."/>
            <person name="Yi H."/>
            <person name="Kim E."/>
        </authorList>
    </citation>
    <scope>NUCLEOTIDE SEQUENCE [LARGE SCALE GENOMIC DNA]</scope>
    <source>
        <strain evidence="2">LPB0003</strain>
    </source>
</reference>
<proteinExistence type="predicted"/>
<gene>
    <name evidence="1" type="ORF">LPB3_14745</name>
</gene>
<protein>
    <recommendedName>
        <fullName evidence="3">DUF4412 domain-containing protein</fullName>
    </recommendedName>
</protein>
<accession>A0A1B8TR48</accession>
<name>A0A1B8TR48_9FLAO</name>
<sequence length="198" mass="23005">MQLSTYSQENFEGILKFKIKIQDKTGQMTDEETDIYVGNLQTYYLKGKKYKSEMNGILKMATYHEGKDTLFTKMNGINSLMYSLTDESEEKVVSYEFKKTDKVILGYKCELLEVKTNKGFHQYYFNKDLKNSPTAYENHKMGLWDFFNEKTGGALSIIQISDVKDFKSSIELISVERKKLDNSIFVKPDLPVIKMPKD</sequence>
<keyword evidence="2" id="KW-1185">Reference proteome</keyword>
<comment type="caution">
    <text evidence="1">The sequence shown here is derived from an EMBL/GenBank/DDBJ whole genome shotgun (WGS) entry which is preliminary data.</text>
</comment>
<evidence type="ECO:0000313" key="1">
    <source>
        <dbReference type="EMBL" id="OBY62035.1"/>
    </source>
</evidence>
<dbReference type="KEGG" id="pob:LPB03_14560"/>
<evidence type="ECO:0008006" key="3">
    <source>
        <dbReference type="Google" id="ProtNLM"/>
    </source>
</evidence>
<evidence type="ECO:0000313" key="2">
    <source>
        <dbReference type="Proteomes" id="UP000092584"/>
    </source>
</evidence>
<dbReference type="EMBL" id="LSFM01000025">
    <property type="protein sequence ID" value="OBY62035.1"/>
    <property type="molecule type" value="Genomic_DNA"/>
</dbReference>